<evidence type="ECO:0000256" key="1">
    <source>
        <dbReference type="ARBA" id="ARBA00022614"/>
    </source>
</evidence>
<dbReference type="OrthoDB" id="6146618at2759"/>
<reference evidence="4" key="1">
    <citation type="submission" date="2018-11" db="EMBL/GenBank/DDBJ databases">
        <authorList>
            <consortium name="Pathogen Informatics"/>
        </authorList>
    </citation>
    <scope>NUCLEOTIDE SEQUENCE</scope>
</reference>
<dbReference type="Gene3D" id="3.80.10.10">
    <property type="entry name" value="Ribonuclease Inhibitor"/>
    <property type="match status" value="1"/>
</dbReference>
<organism evidence="4 5">
    <name type="scientific">Protopolystoma xenopodis</name>
    <dbReference type="NCBI Taxonomy" id="117903"/>
    <lineage>
        <taxon>Eukaryota</taxon>
        <taxon>Metazoa</taxon>
        <taxon>Spiralia</taxon>
        <taxon>Lophotrochozoa</taxon>
        <taxon>Platyhelminthes</taxon>
        <taxon>Monogenea</taxon>
        <taxon>Polyopisthocotylea</taxon>
        <taxon>Polystomatidea</taxon>
        <taxon>Polystomatidae</taxon>
        <taxon>Protopolystoma</taxon>
    </lineage>
</organism>
<evidence type="ECO:0000259" key="3">
    <source>
        <dbReference type="SMART" id="SM00013"/>
    </source>
</evidence>
<dbReference type="SMART" id="SM00013">
    <property type="entry name" value="LRRNT"/>
    <property type="match status" value="1"/>
</dbReference>
<accession>A0A3S5CL47</accession>
<protein>
    <recommendedName>
        <fullName evidence="3">LRRNT domain-containing protein</fullName>
    </recommendedName>
</protein>
<evidence type="ECO:0000313" key="4">
    <source>
        <dbReference type="EMBL" id="VEL17362.1"/>
    </source>
</evidence>
<dbReference type="Proteomes" id="UP000784294">
    <property type="component" value="Unassembled WGS sequence"/>
</dbReference>
<proteinExistence type="predicted"/>
<feature type="domain" description="LRRNT" evidence="3">
    <location>
        <begin position="132"/>
        <end position="164"/>
    </location>
</feature>
<dbReference type="EMBL" id="CAAALY010032277">
    <property type="protein sequence ID" value="VEL17362.1"/>
    <property type="molecule type" value="Genomic_DNA"/>
</dbReference>
<keyword evidence="1" id="KW-0433">Leucine-rich repeat</keyword>
<dbReference type="AlphaFoldDB" id="A0A3S5CL47"/>
<keyword evidence="5" id="KW-1185">Reference proteome</keyword>
<gene>
    <name evidence="4" type="ORF">PXEA_LOCUS10802</name>
</gene>
<evidence type="ECO:0000256" key="2">
    <source>
        <dbReference type="ARBA" id="ARBA00022729"/>
    </source>
</evidence>
<evidence type="ECO:0000313" key="5">
    <source>
        <dbReference type="Proteomes" id="UP000784294"/>
    </source>
</evidence>
<sequence>MSEWLRQNPSRLAVEPEAPVCSSPSSLTGIHLASLSRVQMPCISGTRPLTAAPTLSMAGNPLKSKTNTAAFTQEGLEVKCIIPDTNYADKRSVHDMEENECCVSSHLRSSLLPCFILLFIAKLPACNNTESPCPETCSCENGSVNCSDKNLAEIPENLPPNTVKL</sequence>
<dbReference type="InterPro" id="IPR000372">
    <property type="entry name" value="LRRNT"/>
</dbReference>
<comment type="caution">
    <text evidence="4">The sequence shown here is derived from an EMBL/GenBank/DDBJ whole genome shotgun (WGS) entry which is preliminary data.</text>
</comment>
<dbReference type="Pfam" id="PF01462">
    <property type="entry name" value="LRRNT"/>
    <property type="match status" value="1"/>
</dbReference>
<keyword evidence="2" id="KW-0732">Signal</keyword>
<name>A0A3S5CL47_9PLAT</name>
<dbReference type="InterPro" id="IPR032675">
    <property type="entry name" value="LRR_dom_sf"/>
</dbReference>